<comment type="caution">
    <text evidence="3">The sequence shown here is derived from an EMBL/GenBank/DDBJ whole genome shotgun (WGS) entry which is preliminary data.</text>
</comment>
<keyword evidence="2" id="KW-1133">Transmembrane helix</keyword>
<accession>A0A8S9SBM0</accession>
<organism evidence="3 4">
    <name type="scientific">Brassica cretica</name>
    <name type="common">Mustard</name>
    <dbReference type="NCBI Taxonomy" id="69181"/>
    <lineage>
        <taxon>Eukaryota</taxon>
        <taxon>Viridiplantae</taxon>
        <taxon>Streptophyta</taxon>
        <taxon>Embryophyta</taxon>
        <taxon>Tracheophyta</taxon>
        <taxon>Spermatophyta</taxon>
        <taxon>Magnoliopsida</taxon>
        <taxon>eudicotyledons</taxon>
        <taxon>Gunneridae</taxon>
        <taxon>Pentapetalae</taxon>
        <taxon>rosids</taxon>
        <taxon>malvids</taxon>
        <taxon>Brassicales</taxon>
        <taxon>Brassicaceae</taxon>
        <taxon>Brassiceae</taxon>
        <taxon>Brassica</taxon>
    </lineage>
</organism>
<gene>
    <name evidence="3" type="ORF">F2Q69_00027747</name>
</gene>
<reference evidence="3" key="1">
    <citation type="submission" date="2019-12" db="EMBL/GenBank/DDBJ databases">
        <title>Genome sequencing and annotation of Brassica cretica.</title>
        <authorList>
            <person name="Studholme D.J."/>
            <person name="Sarris P."/>
        </authorList>
    </citation>
    <scope>NUCLEOTIDE SEQUENCE</scope>
    <source>
        <strain evidence="3">PFS-109/04</strain>
        <tissue evidence="3">Leaf</tissue>
    </source>
</reference>
<dbReference type="EMBL" id="QGKX02000088">
    <property type="protein sequence ID" value="KAF3590078.1"/>
    <property type="molecule type" value="Genomic_DNA"/>
</dbReference>
<feature type="compositionally biased region" description="Basic and acidic residues" evidence="1">
    <location>
        <begin position="181"/>
        <end position="191"/>
    </location>
</feature>
<feature type="region of interest" description="Disordered" evidence="1">
    <location>
        <begin position="166"/>
        <end position="191"/>
    </location>
</feature>
<evidence type="ECO:0000256" key="2">
    <source>
        <dbReference type="SAM" id="Phobius"/>
    </source>
</evidence>
<sequence length="870" mass="97333">MARPDELYGKLKGLIHEVLDREKAMGLDVAFINHGLTLNNHGRPVTTLIDKKMDRMKLVRLEMEWEIQSDREMDWSNRHMRELSWKWKIENHSMKWNMMRTFIIQMSIRSSLVGPGTRWIEPKKELFEKGLYRPKKWKDKPACSKVKSIRHPRDLQSLDPFTHAPSNVSGIRQPIQGPDLPPHRLEEQKSGREVKLQPNQVSSLESLSLAVSLLRGESRAWWWVEEEARWCEEEQIHTWDELKIIMSSKGFIATIAAEHEGETQELCLHVPDQTNQEEKVLGESSTTPELAHALIDQGESFQSLSSGLLTCPITDQNQLRSTKQKLAVVKKMPKLENEYGDHYTRPPDPMQHENQVIMSIGQGVLREIIDILLGSHKELVRPPDQSARSEVGRVEFKSDHGLSLLSRLGRTGDRSDELIRHFDQLMNFELTNLSKARLLNLSDDLASIWSRIVRENLPSEHEDRTGSVLLLTAGRAVGYIESGHGLSPSESLSLSRTCVSNQAAIETSGSIIGSSAALCVTKQSISSLSLQIEFISSDPVECSFLRVLHDVHENSCLSGLPAVPLLLFLGPRPPGCFGLGRERVLLVFVSAFLNLQRGLFGFVLLIMRVCAWRFVSWLSPPPDPGLIRGLDCRLLFLRGVPSSKRSFAPECCTRRWFDRVTCACRGGRRRGDEPSVAVLEGCRSPAFGVGPPGVEDISVFVRFADFAIRLRLLFFACAADVLPSTWAFAGLVLWCPTREWANGPSSNSIDLILQQSDNATSSPPYPSKDLKANENFFFTTSESNAHPVLEVDPQLPLAPSDATMNSHEFSPSSNINNEVHETLVLDPLTTIPQASIFESLSRFTVLGVVDVEIESSSSLSLTRGLGLGLS</sequence>
<feature type="transmembrane region" description="Helical" evidence="2">
    <location>
        <begin position="584"/>
        <end position="607"/>
    </location>
</feature>
<proteinExistence type="predicted"/>
<evidence type="ECO:0000313" key="4">
    <source>
        <dbReference type="Proteomes" id="UP000712600"/>
    </source>
</evidence>
<dbReference type="AlphaFoldDB" id="A0A8S9SBM0"/>
<evidence type="ECO:0000256" key="1">
    <source>
        <dbReference type="SAM" id="MobiDB-lite"/>
    </source>
</evidence>
<feature type="transmembrane region" description="Helical" evidence="2">
    <location>
        <begin position="712"/>
        <end position="734"/>
    </location>
</feature>
<dbReference type="Proteomes" id="UP000712600">
    <property type="component" value="Unassembled WGS sequence"/>
</dbReference>
<evidence type="ECO:0000313" key="3">
    <source>
        <dbReference type="EMBL" id="KAF3590078.1"/>
    </source>
</evidence>
<name>A0A8S9SBM0_BRACR</name>
<keyword evidence="2" id="KW-0812">Transmembrane</keyword>
<keyword evidence="2" id="KW-0472">Membrane</keyword>
<protein>
    <submittedName>
        <fullName evidence="3">Uncharacterized protein</fullName>
    </submittedName>
</protein>